<keyword evidence="4" id="KW-1185">Reference proteome</keyword>
<reference evidence="3" key="1">
    <citation type="submission" date="2021-10" db="EMBL/GenBank/DDBJ databases">
        <title>Roseicella aerolatum sp. nov., isolated from aerosols of e-waste dismantling site.</title>
        <authorList>
            <person name="Qin T."/>
        </authorList>
    </citation>
    <scope>NUCLEOTIDE SEQUENCE</scope>
    <source>
        <strain evidence="3">GB24</strain>
    </source>
</reference>
<dbReference type="AlphaFoldDB" id="A0A9X1L8X4"/>
<name>A0A9X1L8X4_9PROT</name>
<evidence type="ECO:0000256" key="1">
    <source>
        <dbReference type="SAM" id="MobiDB-lite"/>
    </source>
</evidence>
<gene>
    <name evidence="3" type="ORF">LHA35_14700</name>
</gene>
<dbReference type="Proteomes" id="UP001139311">
    <property type="component" value="Unassembled WGS sequence"/>
</dbReference>
<feature type="compositionally biased region" description="Polar residues" evidence="1">
    <location>
        <begin position="7"/>
        <end position="20"/>
    </location>
</feature>
<dbReference type="GO" id="GO:0016887">
    <property type="term" value="F:ATP hydrolysis activity"/>
    <property type="evidence" value="ECO:0007669"/>
    <property type="project" value="InterPro"/>
</dbReference>
<dbReference type="EMBL" id="JAJAQI010000021">
    <property type="protein sequence ID" value="MCB4822984.1"/>
    <property type="molecule type" value="Genomic_DNA"/>
</dbReference>
<dbReference type="InterPro" id="IPR003593">
    <property type="entry name" value="AAA+_ATPase"/>
</dbReference>
<protein>
    <submittedName>
        <fullName evidence="3">AAA family ATPase</fullName>
    </submittedName>
</protein>
<dbReference type="RefSeq" id="WP_226609076.1">
    <property type="nucleotide sequence ID" value="NZ_JAJAQI010000021.1"/>
</dbReference>
<evidence type="ECO:0000313" key="4">
    <source>
        <dbReference type="Proteomes" id="UP001139311"/>
    </source>
</evidence>
<evidence type="ECO:0000259" key="2">
    <source>
        <dbReference type="SMART" id="SM00382"/>
    </source>
</evidence>
<dbReference type="Pfam" id="PF00004">
    <property type="entry name" value="AAA"/>
    <property type="match status" value="1"/>
</dbReference>
<dbReference type="InterPro" id="IPR027065">
    <property type="entry name" value="Lon_Prtase"/>
</dbReference>
<comment type="caution">
    <text evidence="3">The sequence shown here is derived from an EMBL/GenBank/DDBJ whole genome shotgun (WGS) entry which is preliminary data.</text>
</comment>
<dbReference type="Gene3D" id="3.40.50.300">
    <property type="entry name" value="P-loop containing nucleotide triphosphate hydrolases"/>
    <property type="match status" value="1"/>
</dbReference>
<dbReference type="InterPro" id="IPR027417">
    <property type="entry name" value="P-loop_NTPase"/>
</dbReference>
<feature type="region of interest" description="Disordered" evidence="1">
    <location>
        <begin position="1"/>
        <end position="20"/>
    </location>
</feature>
<dbReference type="GO" id="GO:0005524">
    <property type="term" value="F:ATP binding"/>
    <property type="evidence" value="ECO:0007669"/>
    <property type="project" value="InterPro"/>
</dbReference>
<dbReference type="PANTHER" id="PTHR43718:SF2">
    <property type="entry name" value="LON PROTEASE HOMOLOG, MITOCHONDRIAL"/>
    <property type="match status" value="1"/>
</dbReference>
<organism evidence="3 4">
    <name type="scientific">Roseicella aerolata</name>
    <dbReference type="NCBI Taxonomy" id="2883479"/>
    <lineage>
        <taxon>Bacteria</taxon>
        <taxon>Pseudomonadati</taxon>
        <taxon>Pseudomonadota</taxon>
        <taxon>Alphaproteobacteria</taxon>
        <taxon>Acetobacterales</taxon>
        <taxon>Roseomonadaceae</taxon>
        <taxon>Roseicella</taxon>
    </lineage>
</organism>
<proteinExistence type="predicted"/>
<dbReference type="SUPFAM" id="SSF52540">
    <property type="entry name" value="P-loop containing nucleoside triphosphate hydrolases"/>
    <property type="match status" value="1"/>
</dbReference>
<dbReference type="PANTHER" id="PTHR43718">
    <property type="entry name" value="LON PROTEASE"/>
    <property type="match status" value="1"/>
</dbReference>
<sequence>MPDTHLDSQTMPSASDCQTTEATPQGSVLLFGDEKTPPLWLWLAIEREELVALEAALLDHLRSPLFPSRIGEGPLQAGDDAGLLEFALRFGTIAGRFAQGSDLVLAATRIVTERGGPLARQGALACVEALQYRLHGEARGLGAAAANPARLRHFVLASRLAADLWLRHVQGPDSGRPLHRRMAEALGLPATTASAPAVPEPPPAPRAGPGTVTVLQPFEPPNDRSEWQFYQPLAAPLPLRQVPRDAVKRIEALAEAAPAFAAPLKEIRRTLALAAHAGRPSPRIRPILLVGAPGIGKTWFARRLAQALNLPFGSLNLGGATDNRCLQGTARGWSAATPAWPIAELARLQAPNPVLFLDEVEKAGGQRESNGRAHDTLLAMIEPESAAGWYDECLRTTADLRNVVWVMAANETRGIPAPLLSRVSVHHVQPPPASAFDGTLAGLLAGIAGDIGCSAAELPALAAETKQALKRSFSQHRNLRRLRAQIEECLGIAAEEALQVAH</sequence>
<dbReference type="GO" id="GO:0006515">
    <property type="term" value="P:protein quality control for misfolded or incompletely synthesized proteins"/>
    <property type="evidence" value="ECO:0007669"/>
    <property type="project" value="TreeGrafter"/>
</dbReference>
<accession>A0A9X1L8X4</accession>
<evidence type="ECO:0000313" key="3">
    <source>
        <dbReference type="EMBL" id="MCB4822984.1"/>
    </source>
</evidence>
<dbReference type="GO" id="GO:0004176">
    <property type="term" value="F:ATP-dependent peptidase activity"/>
    <property type="evidence" value="ECO:0007669"/>
    <property type="project" value="InterPro"/>
</dbReference>
<dbReference type="SMART" id="SM00382">
    <property type="entry name" value="AAA"/>
    <property type="match status" value="1"/>
</dbReference>
<dbReference type="InterPro" id="IPR003959">
    <property type="entry name" value="ATPase_AAA_core"/>
</dbReference>
<dbReference type="GO" id="GO:0004252">
    <property type="term" value="F:serine-type endopeptidase activity"/>
    <property type="evidence" value="ECO:0007669"/>
    <property type="project" value="InterPro"/>
</dbReference>
<feature type="domain" description="AAA+ ATPase" evidence="2">
    <location>
        <begin position="283"/>
        <end position="433"/>
    </location>
</feature>